<gene>
    <name evidence="1" type="ORF">C7B43_14505</name>
</gene>
<name>A0A2T2WV97_9FIRM</name>
<sequence length="155" mass="17989">MIYDRTLIGRGLLWPMDVGSPLWVIQNLGAEDELASQALDTLMDQWNQAHIFTRRLFIFPPSLMLDAPDLIPAPPRWAIQHLLPWSDRLDGVLAEEPRDTLLGFWALPLTEWDRVLTQYATHPFVLMARAIPTAWKHRLPLVIQCQRSTDRWLQT</sequence>
<accession>A0A2T2WV97</accession>
<organism evidence="1 2">
    <name type="scientific">Sulfobacillus benefaciens</name>
    <dbReference type="NCBI Taxonomy" id="453960"/>
    <lineage>
        <taxon>Bacteria</taxon>
        <taxon>Bacillati</taxon>
        <taxon>Bacillota</taxon>
        <taxon>Clostridia</taxon>
        <taxon>Eubacteriales</taxon>
        <taxon>Clostridiales Family XVII. Incertae Sedis</taxon>
        <taxon>Sulfobacillus</taxon>
    </lineage>
</organism>
<evidence type="ECO:0000313" key="1">
    <source>
        <dbReference type="EMBL" id="PSR26169.1"/>
    </source>
</evidence>
<evidence type="ECO:0000313" key="2">
    <source>
        <dbReference type="Proteomes" id="UP000242699"/>
    </source>
</evidence>
<comment type="caution">
    <text evidence="1">The sequence shown here is derived from an EMBL/GenBank/DDBJ whole genome shotgun (WGS) entry which is preliminary data.</text>
</comment>
<reference evidence="1 2" key="1">
    <citation type="journal article" date="2014" name="BMC Genomics">
        <title>Comparison of environmental and isolate Sulfobacillus genomes reveals diverse carbon, sulfur, nitrogen, and hydrogen metabolisms.</title>
        <authorList>
            <person name="Justice N.B."/>
            <person name="Norman A."/>
            <person name="Brown C.T."/>
            <person name="Singh A."/>
            <person name="Thomas B.C."/>
            <person name="Banfield J.F."/>
        </authorList>
    </citation>
    <scope>NUCLEOTIDE SEQUENCE [LARGE SCALE GENOMIC DNA]</scope>
    <source>
        <strain evidence="1">AMDSBA1</strain>
    </source>
</reference>
<proteinExistence type="predicted"/>
<dbReference type="Proteomes" id="UP000242699">
    <property type="component" value="Unassembled WGS sequence"/>
</dbReference>
<dbReference type="AlphaFoldDB" id="A0A2T2WV97"/>
<dbReference type="EMBL" id="PXYT01000040">
    <property type="protein sequence ID" value="PSR26169.1"/>
    <property type="molecule type" value="Genomic_DNA"/>
</dbReference>
<protein>
    <submittedName>
        <fullName evidence="1">Uncharacterized protein</fullName>
    </submittedName>
</protein>